<evidence type="ECO:0000256" key="6">
    <source>
        <dbReference type="ARBA" id="ARBA00023002"/>
    </source>
</evidence>
<keyword evidence="8 13" id="KW-0443">Lipid metabolism</keyword>
<dbReference type="EC" id="4.2.1.17" evidence="13"/>
<feature type="binding site" evidence="13">
    <location>
        <position position="350"/>
    </location>
    <ligand>
        <name>NAD(+)</name>
        <dbReference type="ChEBI" id="CHEBI:57540"/>
    </ligand>
</feature>
<dbReference type="EC" id="1.1.1.35" evidence="13"/>
<evidence type="ECO:0000256" key="4">
    <source>
        <dbReference type="ARBA" id="ARBA00022832"/>
    </source>
</evidence>
<dbReference type="InterPro" id="IPR012799">
    <property type="entry name" value="FadB"/>
</dbReference>
<dbReference type="GO" id="GO:0016509">
    <property type="term" value="F:long-chain (3S)-3-hydroxyacyl-CoA dehydrogenase (NAD+) activity"/>
    <property type="evidence" value="ECO:0007669"/>
    <property type="project" value="TreeGrafter"/>
</dbReference>
<evidence type="ECO:0000256" key="12">
    <source>
        <dbReference type="ARBA" id="ARBA00049556"/>
    </source>
</evidence>
<evidence type="ECO:0000256" key="1">
    <source>
        <dbReference type="ARBA" id="ARBA00005005"/>
    </source>
</evidence>
<dbReference type="EC" id="5.3.3.8" evidence="13"/>
<dbReference type="PROSITE" id="PS00067">
    <property type="entry name" value="3HCDH"/>
    <property type="match status" value="1"/>
</dbReference>
<dbReference type="InterPro" id="IPR018376">
    <property type="entry name" value="Enoyl-CoA_hyd/isom_CS"/>
</dbReference>
<comment type="catalytic activity">
    <reaction evidence="13">
        <text>a (3E)-enoyl-CoA = a 4-saturated (2E)-enoyl-CoA</text>
        <dbReference type="Rhea" id="RHEA:45228"/>
        <dbReference type="ChEBI" id="CHEBI:58521"/>
        <dbReference type="ChEBI" id="CHEBI:85097"/>
        <dbReference type="EC" id="5.3.3.8"/>
    </reaction>
</comment>
<dbReference type="GO" id="GO:0036125">
    <property type="term" value="C:fatty acid beta-oxidation multienzyme complex"/>
    <property type="evidence" value="ECO:0007669"/>
    <property type="project" value="InterPro"/>
</dbReference>
<organism evidence="16 17">
    <name type="scientific">Shewanella denitrificans (strain OS217 / ATCC BAA-1090 / DSM 15013)</name>
    <dbReference type="NCBI Taxonomy" id="318161"/>
    <lineage>
        <taxon>Bacteria</taxon>
        <taxon>Pseudomonadati</taxon>
        <taxon>Pseudomonadota</taxon>
        <taxon>Gammaproteobacteria</taxon>
        <taxon>Alteromonadales</taxon>
        <taxon>Shewanellaceae</taxon>
        <taxon>Shewanella</taxon>
    </lineage>
</organism>
<dbReference type="FunFam" id="3.40.50.720:FF:000009">
    <property type="entry name" value="Fatty oxidation complex, alpha subunit"/>
    <property type="match status" value="1"/>
</dbReference>
<keyword evidence="17" id="KW-1185">Reference proteome</keyword>
<dbReference type="GO" id="GO:0006635">
    <property type="term" value="P:fatty acid beta-oxidation"/>
    <property type="evidence" value="ECO:0007669"/>
    <property type="project" value="UniProtKB-UniRule"/>
</dbReference>
<dbReference type="Gene3D" id="3.40.50.720">
    <property type="entry name" value="NAD(P)-binding Rossmann-like Domain"/>
    <property type="match status" value="1"/>
</dbReference>
<feature type="binding site" evidence="13">
    <location>
        <position position="433"/>
    </location>
    <ligand>
        <name>NAD(+)</name>
        <dbReference type="ChEBI" id="CHEBI:57540"/>
    </ligand>
</feature>
<evidence type="ECO:0000256" key="8">
    <source>
        <dbReference type="ARBA" id="ARBA00023098"/>
    </source>
</evidence>
<dbReference type="InterPro" id="IPR006176">
    <property type="entry name" value="3-OHacyl-CoA_DH_NAD-bd"/>
</dbReference>
<dbReference type="eggNOG" id="COG1024">
    <property type="taxonomic scope" value="Bacteria"/>
</dbReference>
<comment type="catalytic activity">
    <reaction evidence="13">
        <text>a 4-saturated-(3S)-3-hydroxyacyl-CoA = a (3E)-enoyl-CoA + H2O</text>
        <dbReference type="Rhea" id="RHEA:20724"/>
        <dbReference type="ChEBI" id="CHEBI:15377"/>
        <dbReference type="ChEBI" id="CHEBI:58521"/>
        <dbReference type="ChEBI" id="CHEBI:137480"/>
        <dbReference type="EC" id="4.2.1.17"/>
    </reaction>
</comment>
<dbReference type="InterPro" id="IPR029045">
    <property type="entry name" value="ClpP/crotonase-like_dom_sf"/>
</dbReference>
<dbReference type="InterPro" id="IPR050136">
    <property type="entry name" value="FA_oxidation_alpha_subunit"/>
</dbReference>
<evidence type="ECO:0000313" key="16">
    <source>
        <dbReference type="EMBL" id="ABE53312.1"/>
    </source>
</evidence>
<comment type="catalytic activity">
    <reaction evidence="13">
        <text>a (3Z)-enoyl-CoA = a 4-saturated (2E)-enoyl-CoA</text>
        <dbReference type="Rhea" id="RHEA:45900"/>
        <dbReference type="ChEBI" id="CHEBI:85097"/>
        <dbReference type="ChEBI" id="CHEBI:85489"/>
        <dbReference type="EC" id="5.3.3.8"/>
    </reaction>
</comment>
<evidence type="ECO:0000313" key="17">
    <source>
        <dbReference type="Proteomes" id="UP000001982"/>
    </source>
</evidence>
<dbReference type="InterPro" id="IPR008927">
    <property type="entry name" value="6-PGluconate_DH-like_C_sf"/>
</dbReference>
<comment type="similarity">
    <text evidence="2">In the central section; belongs to the 3-hydroxyacyl-CoA dehydrogenase family.</text>
</comment>
<dbReference type="EC" id="5.1.2.3" evidence="13"/>
<keyword evidence="7 13" id="KW-0520">NAD</keyword>
<feature type="binding site" evidence="13">
    <location>
        <position position="322"/>
    </location>
    <ligand>
        <name>substrate</name>
    </ligand>
</feature>
<evidence type="ECO:0000259" key="14">
    <source>
        <dbReference type="Pfam" id="PF00725"/>
    </source>
</evidence>
<evidence type="ECO:0000256" key="10">
    <source>
        <dbReference type="ARBA" id="ARBA00023239"/>
    </source>
</evidence>
<dbReference type="STRING" id="318161.Sden_0015"/>
<keyword evidence="6 13" id="KW-0560">Oxidoreductase</keyword>
<keyword evidence="11 13" id="KW-0511">Multifunctional enzyme</keyword>
<dbReference type="CDD" id="cd06558">
    <property type="entry name" value="crotonase-like"/>
    <property type="match status" value="1"/>
</dbReference>
<dbReference type="Pfam" id="PF00725">
    <property type="entry name" value="3HCDH"/>
    <property type="match status" value="1"/>
</dbReference>
<comment type="similarity">
    <text evidence="13">In the C-terminal section; belongs to the 3-hydroxyacyl-CoA dehydrogenase family.</text>
</comment>
<feature type="binding site" evidence="13">
    <location>
        <position position="686"/>
    </location>
    <ligand>
        <name>substrate</name>
    </ligand>
</feature>
<sequence>MMADTAVKQATVYLCGSRFLAIRKQAMIYQSPTIQVELLEDNIAKLCFNAPGSVNKFDRETLASLDAALDSIKQNASIQALVLTSAKSTFIVGADITEFLGLFKQDDATLLTWVEQANAVFNKLEDLPFPTISAINGFALGGGCETILATDFRVADTNARIGLPETKLGLIPGFGGTVRLPRVIGADNALEWITTGKEQRPDDALQVGAIDAVVEPENLLAAALQMLKDALAEKLDWQARRKRKQSPLALPKLEAMMSFTTAKGMVYAVAGKHYPAPMAAVSVVEQAATLDRAGALKVENLAFIKLAKTEVATALIGIFLNDQFVKGKAKKAGKLAKDVNSAAVLGAGIMGGGIAYQSASKGTPIVMKDIAQPALELGLNEAAKILATQVARGRSTPEKMAKVLNNITPSLDYAAIKHSDIVVEAVVEHPKVKATVLAEVEDYVAEDAIIASNTSTISINLLAKSLKKPERFCGMHFFNPVHKMPLVEIIRGEHSSEETIASVVAYASKMGKTPIVVNDCPGFFVNRVLFPYFAGFNGLLADGADFAAVDKVMEKQFGWPMGPAYLLDVVGLDTGHHAQAVMAEGFPDRMGKNGTDAIDIMFENKRLGQKNSKGFYAYSVDRRGKPKKDIDATSYQLLGAAFGELKAFEADDIIARCMIPMIIETVRCLEEGIIASPAEGDMGLVYGLGFPPFRGGVFRYIDTMGVANFVALADKYAHLGGLYQVTDAMRELAANNGSYYQA</sequence>
<dbReference type="Gene3D" id="1.10.1040.50">
    <property type="match status" value="1"/>
</dbReference>
<dbReference type="EMBL" id="CP000302">
    <property type="protein sequence ID" value="ABE53312.1"/>
    <property type="molecule type" value="Genomic_DNA"/>
</dbReference>
<evidence type="ECO:0000256" key="11">
    <source>
        <dbReference type="ARBA" id="ARBA00023268"/>
    </source>
</evidence>
<evidence type="ECO:0000256" key="13">
    <source>
        <dbReference type="HAMAP-Rule" id="MF_01621"/>
    </source>
</evidence>
<dbReference type="Pfam" id="PF00378">
    <property type="entry name" value="ECH_1"/>
    <property type="match status" value="1"/>
</dbReference>
<dbReference type="HAMAP" id="MF_01621">
    <property type="entry name" value="FadB"/>
    <property type="match status" value="1"/>
</dbReference>
<feature type="binding site" evidence="13">
    <location>
        <begin position="426"/>
        <end position="428"/>
    </location>
    <ligand>
        <name>NAD(+)</name>
        <dbReference type="ChEBI" id="CHEBI:57540"/>
    </ligand>
</feature>
<gene>
    <name evidence="13" type="primary">fadB</name>
    <name evidence="16" type="ordered locus">Sden_0015</name>
</gene>
<protein>
    <recommendedName>
        <fullName evidence="13">Fatty acid oxidation complex subunit alpha</fullName>
    </recommendedName>
    <domain>
        <recommendedName>
            <fullName evidence="13">Enoyl-CoA hydratase/Delta(3)-cis-Delta(2)-trans-enoyl-CoA isomerase/3-hydroxybutyryl-CoA epimerase</fullName>
            <ecNumber evidence="13">4.2.1.17</ecNumber>
            <ecNumber evidence="13">5.1.2.3</ecNumber>
            <ecNumber evidence="13">5.3.3.8</ecNumber>
        </recommendedName>
    </domain>
    <domain>
        <recommendedName>
            <fullName evidence="13">3-hydroxyacyl-CoA dehydrogenase</fullName>
            <ecNumber evidence="13">1.1.1.35</ecNumber>
        </recommendedName>
    </domain>
</protein>
<evidence type="ECO:0000256" key="9">
    <source>
        <dbReference type="ARBA" id="ARBA00023235"/>
    </source>
</evidence>
<dbReference type="GO" id="GO:0008692">
    <property type="term" value="F:3-hydroxybutyryl-CoA epimerase activity"/>
    <property type="evidence" value="ECO:0007669"/>
    <property type="project" value="UniProtKB-UniRule"/>
</dbReference>
<dbReference type="GO" id="GO:0004165">
    <property type="term" value="F:delta(3)-delta(2)-enoyl-CoA isomerase activity"/>
    <property type="evidence" value="ECO:0007669"/>
    <property type="project" value="UniProtKB-UniRule"/>
</dbReference>
<keyword evidence="10 13" id="KW-0456">Lyase</keyword>
<dbReference type="FunFam" id="1.10.1040.50:FF:000001">
    <property type="entry name" value="Fatty acid oxidation complex subunit alpha"/>
    <property type="match status" value="1"/>
</dbReference>
<dbReference type="Proteomes" id="UP000001982">
    <property type="component" value="Chromosome"/>
</dbReference>
<feature type="region of interest" description="3-hydroxyacyl-CoA dehydrogenase" evidence="13">
    <location>
        <begin position="337"/>
        <end position="742"/>
    </location>
</feature>
<dbReference type="HOGENOM" id="CLU_009834_16_3_6"/>
<feature type="region of interest" description="Enoyl-CoA hydratase/isomerase" evidence="13">
    <location>
        <begin position="1"/>
        <end position="215"/>
    </location>
</feature>
<dbReference type="SUPFAM" id="SSF52096">
    <property type="entry name" value="ClpP/crotonase"/>
    <property type="match status" value="1"/>
</dbReference>
<dbReference type="PROSITE" id="PS00166">
    <property type="entry name" value="ENOYL_COA_HYDRATASE"/>
    <property type="match status" value="1"/>
</dbReference>
<dbReference type="AlphaFoldDB" id="Q12TB4"/>
<feature type="binding site" evidence="13">
    <location>
        <position position="479"/>
    </location>
    <ligand>
        <name>NAD(+)</name>
        <dbReference type="ChEBI" id="CHEBI:57540"/>
    </ligand>
</feature>
<dbReference type="PANTHER" id="PTHR43612">
    <property type="entry name" value="TRIFUNCTIONAL ENZYME SUBUNIT ALPHA"/>
    <property type="match status" value="1"/>
</dbReference>
<feature type="binding site" evidence="13">
    <location>
        <position position="369"/>
    </location>
    <ligand>
        <name>NAD(+)</name>
        <dbReference type="ChEBI" id="CHEBI:57540"/>
    </ligand>
</feature>
<dbReference type="Pfam" id="PF02737">
    <property type="entry name" value="3HCDH_N"/>
    <property type="match status" value="1"/>
</dbReference>
<dbReference type="InterPro" id="IPR006180">
    <property type="entry name" value="3-OHacyl-CoA_DH_CS"/>
</dbReference>
<dbReference type="Gene3D" id="3.90.226.10">
    <property type="entry name" value="2-enoyl-CoA Hydratase, Chain A, domain 1"/>
    <property type="match status" value="1"/>
</dbReference>
<keyword evidence="5 13" id="KW-0442">Lipid degradation</keyword>
<feature type="site" description="Important for catalytic activity" evidence="13">
    <location>
        <position position="165"/>
    </location>
</feature>
<keyword evidence="4 13" id="KW-0276">Fatty acid metabolism</keyword>
<dbReference type="GO" id="GO:0018812">
    <property type="term" value="F:3-hydroxyacyl-CoA dehydratase activity"/>
    <property type="evidence" value="ECO:0007669"/>
    <property type="project" value="RHEA"/>
</dbReference>
<feature type="domain" description="3-hydroxyacyl-CoA dehydrogenase NAD binding" evidence="15">
    <location>
        <begin position="342"/>
        <end position="520"/>
    </location>
</feature>
<comment type="similarity">
    <text evidence="3 13">In the N-terminal section; belongs to the enoyl-CoA hydratase/isomerase family.</text>
</comment>
<dbReference type="KEGG" id="sdn:Sden_0015"/>
<dbReference type="SUPFAM" id="SSF51735">
    <property type="entry name" value="NAD(P)-binding Rossmann-fold domains"/>
    <property type="match status" value="1"/>
</dbReference>
<feature type="binding site" evidence="13">
    <location>
        <position position="455"/>
    </location>
    <ligand>
        <name>NAD(+)</name>
        <dbReference type="ChEBI" id="CHEBI:57540"/>
    </ligand>
</feature>
<dbReference type="InterPro" id="IPR006108">
    <property type="entry name" value="3HC_DH_C"/>
</dbReference>
<feature type="site" description="Important for catalytic activity" evidence="13">
    <location>
        <position position="145"/>
    </location>
</feature>
<dbReference type="NCBIfam" id="NF008727">
    <property type="entry name" value="PRK11730.1"/>
    <property type="match status" value="1"/>
</dbReference>
<dbReference type="InterPro" id="IPR036291">
    <property type="entry name" value="NAD(P)-bd_dom_sf"/>
</dbReference>
<dbReference type="GO" id="GO:0070403">
    <property type="term" value="F:NAD+ binding"/>
    <property type="evidence" value="ECO:0007669"/>
    <property type="project" value="InterPro"/>
</dbReference>
<dbReference type="InterPro" id="IPR001753">
    <property type="entry name" value="Enoyl-CoA_hydra/iso"/>
</dbReference>
<keyword evidence="9 13" id="KW-0413">Isomerase</keyword>
<comment type="subunit">
    <text evidence="13">Heterotetramer of two alpha chains (FadB) and two beta chains (FadA).</text>
</comment>
<comment type="catalytic activity">
    <reaction evidence="12 13">
        <text>a (3S)-3-hydroxyacyl-CoA + NAD(+) = a 3-oxoacyl-CoA + NADH + H(+)</text>
        <dbReference type="Rhea" id="RHEA:22432"/>
        <dbReference type="ChEBI" id="CHEBI:15378"/>
        <dbReference type="ChEBI" id="CHEBI:57318"/>
        <dbReference type="ChEBI" id="CHEBI:57540"/>
        <dbReference type="ChEBI" id="CHEBI:57945"/>
        <dbReference type="ChEBI" id="CHEBI:90726"/>
        <dbReference type="EC" id="1.1.1.35"/>
    </reaction>
</comment>
<proteinExistence type="inferred from homology"/>
<dbReference type="NCBIfam" id="TIGR02437">
    <property type="entry name" value="FadB"/>
    <property type="match status" value="1"/>
</dbReference>
<feature type="domain" description="3-hydroxyacyl-CoA dehydrogenase C-terminal" evidence="14">
    <location>
        <begin position="522"/>
        <end position="618"/>
    </location>
</feature>
<dbReference type="UniPathway" id="UPA00659"/>
<comment type="catalytic activity">
    <reaction evidence="13">
        <text>(3S)-3-hydroxybutanoyl-CoA = (3R)-3-hydroxybutanoyl-CoA</text>
        <dbReference type="Rhea" id="RHEA:21760"/>
        <dbReference type="ChEBI" id="CHEBI:57315"/>
        <dbReference type="ChEBI" id="CHEBI:57316"/>
        <dbReference type="EC" id="5.1.2.3"/>
    </reaction>
</comment>
<reference evidence="16 17" key="1">
    <citation type="submission" date="2006-03" db="EMBL/GenBank/DDBJ databases">
        <title>Complete sequence of Shewanella denitrificans OS217.</title>
        <authorList>
            <consortium name="US DOE Joint Genome Institute"/>
            <person name="Copeland A."/>
            <person name="Lucas S."/>
            <person name="Lapidus A."/>
            <person name="Barry K."/>
            <person name="Detter J.C."/>
            <person name="Glavina del Rio T."/>
            <person name="Hammon N."/>
            <person name="Israni S."/>
            <person name="Dalin E."/>
            <person name="Tice H."/>
            <person name="Pitluck S."/>
            <person name="Brettin T."/>
            <person name="Bruce D."/>
            <person name="Han C."/>
            <person name="Tapia R."/>
            <person name="Gilna P."/>
            <person name="Kiss H."/>
            <person name="Schmutz J."/>
            <person name="Larimer F."/>
            <person name="Land M."/>
            <person name="Hauser L."/>
            <person name="Kyrpides N."/>
            <person name="Lykidis A."/>
            <person name="Richardson P."/>
        </authorList>
    </citation>
    <scope>NUCLEOTIDE SEQUENCE [LARGE SCALE GENOMIC DNA]</scope>
    <source>
        <strain evidence="17">OS217 / ATCC BAA-1090 / DSM 15013</strain>
    </source>
</reference>
<evidence type="ECO:0000259" key="15">
    <source>
        <dbReference type="Pfam" id="PF02737"/>
    </source>
</evidence>
<dbReference type="PANTHER" id="PTHR43612:SF3">
    <property type="entry name" value="TRIFUNCTIONAL ENZYME SUBUNIT ALPHA, MITOCHONDRIAL"/>
    <property type="match status" value="1"/>
</dbReference>
<name>Q12TB4_SHEDO</name>
<evidence type="ECO:0000256" key="5">
    <source>
        <dbReference type="ARBA" id="ARBA00022963"/>
    </source>
</evidence>
<feature type="active site" description="For 3-hydroxyacyl-CoA dehydrogenase activity" evidence="13">
    <location>
        <position position="476"/>
    </location>
</feature>
<comment type="catalytic activity">
    <reaction evidence="13">
        <text>a (3S)-3-hydroxyacyl-CoA = a (2E)-enoyl-CoA + H2O</text>
        <dbReference type="Rhea" id="RHEA:16105"/>
        <dbReference type="ChEBI" id="CHEBI:15377"/>
        <dbReference type="ChEBI" id="CHEBI:57318"/>
        <dbReference type="ChEBI" id="CHEBI:58856"/>
        <dbReference type="EC" id="4.2.1.17"/>
    </reaction>
</comment>
<comment type="pathway">
    <text evidence="1 13">Lipid metabolism; fatty acid beta-oxidation.</text>
</comment>
<dbReference type="SUPFAM" id="SSF48179">
    <property type="entry name" value="6-phosphogluconate dehydrogenase C-terminal domain-like"/>
    <property type="match status" value="2"/>
</dbReference>
<evidence type="ECO:0000256" key="3">
    <source>
        <dbReference type="ARBA" id="ARBA00008750"/>
    </source>
</evidence>
<comment type="function">
    <text evidence="13">Involved in the aerobic and anaerobic degradation of long-chain fatty acids via beta-oxidation cycle. Catalyzes the formation of 3-oxoacyl-CoA from enoyl-CoA via L-3-hydroxyacyl-CoA. It can also use D-3-hydroxyacyl-CoA and cis-3-enoyl-CoA as substrate.</text>
</comment>
<evidence type="ECO:0000256" key="7">
    <source>
        <dbReference type="ARBA" id="ARBA00023027"/>
    </source>
</evidence>
<dbReference type="eggNOG" id="COG1250">
    <property type="taxonomic scope" value="Bacteria"/>
</dbReference>
<evidence type="ECO:0000256" key="2">
    <source>
        <dbReference type="ARBA" id="ARBA00007005"/>
    </source>
</evidence>
<accession>Q12TB4</accession>
<feature type="binding site" evidence="13">
    <location>
        <position position="526"/>
    </location>
    <ligand>
        <name>substrate</name>
    </ligand>
</feature>